<dbReference type="Pfam" id="PF12849">
    <property type="entry name" value="PBP_like_2"/>
    <property type="match status" value="1"/>
</dbReference>
<proteinExistence type="predicted"/>
<accession>A0A7Y5AP98</accession>
<sequence length="134" mass="15031">MKALLWLGLLLLFPLNAATVVVHGSVPLETLSQSQLRNIFTLRQTQWPDGTPVKVIVLADSSPLHQRFCREQLRLFPYQLTGIWDKRSFSGTGRRPQQVDSMAAMLELVRTEAGAIGYVEAHYVGSAVKEVRIE</sequence>
<name>A0A7Y5AP98_9GAMM</name>
<evidence type="ECO:0000259" key="1">
    <source>
        <dbReference type="Pfam" id="PF12849"/>
    </source>
</evidence>
<protein>
    <submittedName>
        <fullName evidence="2">Substrate-binding domain-containing protein</fullName>
    </submittedName>
</protein>
<feature type="domain" description="PBP" evidence="1">
    <location>
        <begin position="15"/>
        <end position="123"/>
    </location>
</feature>
<dbReference type="RefSeq" id="WP_173499969.1">
    <property type="nucleotide sequence ID" value="NZ_JABSOD010000003.1"/>
</dbReference>
<dbReference type="SUPFAM" id="SSF53850">
    <property type="entry name" value="Periplasmic binding protein-like II"/>
    <property type="match status" value="1"/>
</dbReference>
<reference evidence="2 3" key="1">
    <citation type="submission" date="2020-06" db="EMBL/GenBank/DDBJ databases">
        <title>Rheinheimera sp. nov., a marine bacterium isolated from coastal.</title>
        <authorList>
            <person name="Yu Q."/>
            <person name="Qi Y."/>
            <person name="Pu J."/>
        </authorList>
    </citation>
    <scope>NUCLEOTIDE SEQUENCE [LARGE SCALE GENOMIC DNA]</scope>
    <source>
        <strain evidence="2 3">YQF-2</strain>
    </source>
</reference>
<dbReference type="Proteomes" id="UP000523161">
    <property type="component" value="Unassembled WGS sequence"/>
</dbReference>
<evidence type="ECO:0000313" key="2">
    <source>
        <dbReference type="EMBL" id="NRQ41719.1"/>
    </source>
</evidence>
<keyword evidence="3" id="KW-1185">Reference proteome</keyword>
<dbReference type="Gene3D" id="3.40.190.10">
    <property type="entry name" value="Periplasmic binding protein-like II"/>
    <property type="match status" value="1"/>
</dbReference>
<dbReference type="AlphaFoldDB" id="A0A7Y5AP98"/>
<comment type="caution">
    <text evidence="2">The sequence shown here is derived from an EMBL/GenBank/DDBJ whole genome shotgun (WGS) entry which is preliminary data.</text>
</comment>
<evidence type="ECO:0000313" key="3">
    <source>
        <dbReference type="Proteomes" id="UP000523161"/>
    </source>
</evidence>
<dbReference type="InterPro" id="IPR024370">
    <property type="entry name" value="PBP_domain"/>
</dbReference>
<dbReference type="EMBL" id="JABSOD010000003">
    <property type="protein sequence ID" value="NRQ41719.1"/>
    <property type="molecule type" value="Genomic_DNA"/>
</dbReference>
<gene>
    <name evidence="2" type="ORF">HRH59_03930</name>
</gene>
<organism evidence="2 3">
    <name type="scientific">Rheinheimera lutimaris</name>
    <dbReference type="NCBI Taxonomy" id="2740584"/>
    <lineage>
        <taxon>Bacteria</taxon>
        <taxon>Pseudomonadati</taxon>
        <taxon>Pseudomonadota</taxon>
        <taxon>Gammaproteobacteria</taxon>
        <taxon>Chromatiales</taxon>
        <taxon>Chromatiaceae</taxon>
        <taxon>Rheinheimera</taxon>
    </lineage>
</organism>